<dbReference type="OrthoDB" id="346048at2759"/>
<gene>
    <name evidence="2" type="ORF">EMWEY_00024890</name>
</gene>
<feature type="compositionally biased region" description="Polar residues" evidence="1">
    <location>
        <begin position="862"/>
        <end position="874"/>
    </location>
</feature>
<accession>U6M9Q7</accession>
<feature type="compositionally biased region" description="Low complexity" evidence="1">
    <location>
        <begin position="847"/>
        <end position="861"/>
    </location>
</feature>
<dbReference type="EMBL" id="HG720825">
    <property type="protein sequence ID" value="CDJ59778.1"/>
    <property type="molecule type" value="Genomic_DNA"/>
</dbReference>
<organism evidence="2 3">
    <name type="scientific">Eimeria maxima</name>
    <name type="common">Coccidian parasite</name>
    <dbReference type="NCBI Taxonomy" id="5804"/>
    <lineage>
        <taxon>Eukaryota</taxon>
        <taxon>Sar</taxon>
        <taxon>Alveolata</taxon>
        <taxon>Apicomplexa</taxon>
        <taxon>Conoidasida</taxon>
        <taxon>Coccidia</taxon>
        <taxon>Eucoccidiorida</taxon>
        <taxon>Eimeriorina</taxon>
        <taxon>Eimeriidae</taxon>
        <taxon>Eimeria</taxon>
    </lineage>
</organism>
<reference evidence="2" key="1">
    <citation type="submission" date="2013-10" db="EMBL/GenBank/DDBJ databases">
        <title>Genomic analysis of the causative agents of coccidiosis in chickens.</title>
        <authorList>
            <person name="Reid A.J."/>
            <person name="Blake D."/>
            <person name="Billington K."/>
            <person name="Browne H."/>
            <person name="Dunn M."/>
            <person name="Hung S."/>
            <person name="Kawahara F."/>
            <person name="Miranda-Saavedra D."/>
            <person name="Mourier T."/>
            <person name="Nagra H."/>
            <person name="Otto T.D."/>
            <person name="Rawlings N."/>
            <person name="Sanchez A."/>
            <person name="Sanders M."/>
            <person name="Subramaniam C."/>
            <person name="Tay Y."/>
            <person name="Dear P."/>
            <person name="Doerig C."/>
            <person name="Gruber A."/>
            <person name="Parkinson J."/>
            <person name="Shirley M."/>
            <person name="Wan K.L."/>
            <person name="Berriman M."/>
            <person name="Tomley F."/>
            <person name="Pain A."/>
        </authorList>
    </citation>
    <scope>NUCLEOTIDE SEQUENCE [LARGE SCALE GENOMIC DNA]</scope>
    <source>
        <strain evidence="2">Weybridge</strain>
    </source>
</reference>
<dbReference type="AlphaFoldDB" id="U6M9Q7"/>
<dbReference type="GeneID" id="25336475"/>
<dbReference type="RefSeq" id="XP_013336423.1">
    <property type="nucleotide sequence ID" value="XM_013480969.1"/>
</dbReference>
<evidence type="ECO:0000256" key="1">
    <source>
        <dbReference type="SAM" id="MobiDB-lite"/>
    </source>
</evidence>
<feature type="region of interest" description="Disordered" evidence="1">
    <location>
        <begin position="1022"/>
        <end position="1074"/>
    </location>
</feature>
<name>U6M9Q7_EIMMA</name>
<feature type="region of interest" description="Disordered" evidence="1">
    <location>
        <begin position="718"/>
        <end position="742"/>
    </location>
</feature>
<sequence length="1074" mass="116696">MKFRGSPVRPVRYTEPTSTFASEVPLVPDSRNRLLVDLEARGSRLADTASGALYRVLSGCVRRLYGEVQTASSLYGYIDCDRGTGLTRAASGSRNISGKPGPRKENTVSAEPNLPTGQQSSVEPGALYPASQLVDPWKLLQRTVSWLPRLSLTWLGWIQELEVTFKAFTGDLAKVDQAFGGVSPSVTPCKVGYDQGPDCSSQRPHEVSVRGPPYCEDIPCRQNGEDRGRRPGRPNCSLLKEPCAWHLRLRFYQVLDWQHRIFSYLYDDIVRWEPTRQLAWKDQISQGPWGRAETSSCGTSQFDGNLGALKEMTARSWRLHSRFLGGIHVSLRHMLFSLNARFLRAEFDVKRKVGGFTAAASPLIPKGTPTRYVSRVLKQALQDPQQYHSPSGCGKSLHEEIHKAATVGGGRGGYDQIFKRRPQKHGSSYTLCPQSIANRPTSAPEPAGPAVAMTEKAAPENSVHCNWVWALFKALGVGVFSGCAVLGAVADGIRALLWLYGRVHQLGIVLSAAGHVASEAANALWMILEEDWASSPFLLPQPLWGGGMRERGETPNKLTEADAEAQKLPRFAVSPPRFGSDCGGTLFKIVSDKHRSALATMSRNVAASLALLRIPATAHGRHFKCPENILSIWRKSRSASNSGQCSMNTGGAVYLSWLNHRTAAEEGQEAEGAELLGILPLILRHLRTASEEGEKLERSLRFTEEKVESFQNCTIARTSEDLPVQPSERDLHSEEPEQPLQATVSEPVQCFEIYTAVGQDSLTNKCRFQEEEGVKEAFAEGDPAVRERSQITLRELELRLKRKERERQCIPRVLKELSVVAADSADGCESGKAEDGAVVRLVTRGSGEACSCSPPESPTTSRASSVGGDTQNDQEVVAPGSYVTGDLNAQEALHQGCVGVSPVQAKHTVLEALSQPQETCIFPDVDIIDNEQAAFRICREKFKGPSTRGVAFMPETLVTQSLMSQLRGVLKSQKRTHTVLTSTEASSGTHQGSNSVTFGDCIADEEWSACDVVEGPSCAGEIPTWVEAPSDSGDSGVVSPKGQGRSSMQYPDGGTTGESGCPVDGSPSCPSGNG</sequence>
<feature type="region of interest" description="Disordered" evidence="1">
    <location>
        <begin position="847"/>
        <end position="874"/>
    </location>
</feature>
<feature type="compositionally biased region" description="Polar residues" evidence="1">
    <location>
        <begin position="107"/>
        <end position="122"/>
    </location>
</feature>
<evidence type="ECO:0000313" key="2">
    <source>
        <dbReference type="EMBL" id="CDJ59778.1"/>
    </source>
</evidence>
<dbReference type="VEuPathDB" id="ToxoDB:EMWEY_00024890"/>
<reference evidence="2" key="2">
    <citation type="submission" date="2013-10" db="EMBL/GenBank/DDBJ databases">
        <authorList>
            <person name="Aslett M."/>
        </authorList>
    </citation>
    <scope>NUCLEOTIDE SEQUENCE [LARGE SCALE GENOMIC DNA]</scope>
    <source>
        <strain evidence="2">Weybridge</strain>
    </source>
</reference>
<evidence type="ECO:0000313" key="3">
    <source>
        <dbReference type="Proteomes" id="UP000030763"/>
    </source>
</evidence>
<feature type="region of interest" description="Disordered" evidence="1">
    <location>
        <begin position="89"/>
        <end position="122"/>
    </location>
</feature>
<protein>
    <submittedName>
        <fullName evidence="2">Uncharacterized protein</fullName>
    </submittedName>
</protein>
<dbReference type="Proteomes" id="UP000030763">
    <property type="component" value="Unassembled WGS sequence"/>
</dbReference>
<dbReference type="OMA" id="FCYLYED"/>
<proteinExistence type="predicted"/>
<keyword evidence="3" id="KW-1185">Reference proteome</keyword>